<dbReference type="PATRIC" id="fig|1029756.8.peg.333"/>
<protein>
    <submittedName>
        <fullName evidence="2">Uncharacterized protein</fullName>
    </submittedName>
</protein>
<dbReference type="AlphaFoldDB" id="V5S9T0"/>
<evidence type="ECO:0000313" key="3">
    <source>
        <dbReference type="Proteomes" id="UP000018542"/>
    </source>
</evidence>
<organism evidence="2 3">
    <name type="scientific">Hyphomicrobium nitrativorans NL23</name>
    <dbReference type="NCBI Taxonomy" id="1029756"/>
    <lineage>
        <taxon>Bacteria</taxon>
        <taxon>Pseudomonadati</taxon>
        <taxon>Pseudomonadota</taxon>
        <taxon>Alphaproteobacteria</taxon>
        <taxon>Hyphomicrobiales</taxon>
        <taxon>Hyphomicrobiaceae</taxon>
        <taxon>Hyphomicrobium</taxon>
    </lineage>
</organism>
<keyword evidence="1" id="KW-0732">Signal</keyword>
<feature type="chain" id="PRO_5004741542" evidence="1">
    <location>
        <begin position="36"/>
        <end position="191"/>
    </location>
</feature>
<feature type="signal peptide" evidence="1">
    <location>
        <begin position="1"/>
        <end position="35"/>
    </location>
</feature>
<dbReference type="Proteomes" id="UP000018542">
    <property type="component" value="Chromosome"/>
</dbReference>
<accession>V5S9T0</accession>
<name>V5S9T0_9HYPH</name>
<evidence type="ECO:0000256" key="1">
    <source>
        <dbReference type="SAM" id="SignalP"/>
    </source>
</evidence>
<dbReference type="HOGENOM" id="CLU_1419764_0_0_5"/>
<keyword evidence="3" id="KW-1185">Reference proteome</keyword>
<sequence length="191" mass="21108">MRLDSGSQSRSLPMFASRYAAAAAAALVLPFAASAAHACRGGDCTDVRIREVIEGPPVAIVEPVPVIVAPGRVDTVRMPPETVTVVEDVVMQPAGYMWYRTGPNGERCCAVPVPAETKLVRREVVVRPSRTVTLVTPPEHRWRNAVVGVAPTFRTVTDYRSSVRRSGKRERTRVRVRRTTTVMARPLWYGW</sequence>
<dbReference type="KEGG" id="hni:W911_01565"/>
<dbReference type="EMBL" id="CP006912">
    <property type="protein sequence ID" value="AHB47378.1"/>
    <property type="molecule type" value="Genomic_DNA"/>
</dbReference>
<proteinExistence type="predicted"/>
<gene>
    <name evidence="2" type="ORF">W911_01565</name>
</gene>
<dbReference type="STRING" id="1029756.W911_01565"/>
<evidence type="ECO:0000313" key="2">
    <source>
        <dbReference type="EMBL" id="AHB47378.1"/>
    </source>
</evidence>
<reference evidence="2 3" key="1">
    <citation type="journal article" date="2014" name="Genome Announc.">
        <title>Complete Genome Sequence of Hyphomicrobium nitrativorans Strain NL23, a Denitrifying Bacterium Isolated from Biofilm of a Methanol-Fed Denitrification System Treating Seawater at the Montreal Biodome.</title>
        <authorList>
            <person name="Martineau C."/>
            <person name="Villeneuve C."/>
            <person name="Mauffrey F."/>
            <person name="Villemur R."/>
        </authorList>
    </citation>
    <scope>NUCLEOTIDE SEQUENCE [LARGE SCALE GENOMIC DNA]</scope>
    <source>
        <strain evidence="2">NL23</strain>
    </source>
</reference>